<name>A0ABS8C7Z4_9ALTE</name>
<dbReference type="SUPFAM" id="SSF52540">
    <property type="entry name" value="P-loop containing nucleoside triphosphate hydrolases"/>
    <property type="match status" value="1"/>
</dbReference>
<organism evidence="1 2">
    <name type="scientific">Alishewanella maricola</name>
    <dbReference type="NCBI Taxonomy" id="2795740"/>
    <lineage>
        <taxon>Bacteria</taxon>
        <taxon>Pseudomonadati</taxon>
        <taxon>Pseudomonadota</taxon>
        <taxon>Gammaproteobacteria</taxon>
        <taxon>Alteromonadales</taxon>
        <taxon>Alteromonadaceae</taxon>
        <taxon>Alishewanella</taxon>
    </lineage>
</organism>
<gene>
    <name evidence="1" type="ORF">JAO78_016540</name>
</gene>
<accession>A0ABS8C7Z4</accession>
<evidence type="ECO:0000313" key="1">
    <source>
        <dbReference type="EMBL" id="MCB5228412.1"/>
    </source>
</evidence>
<keyword evidence="2" id="KW-1185">Reference proteome</keyword>
<dbReference type="Proteomes" id="UP000633814">
    <property type="component" value="Unassembled WGS sequence"/>
</dbReference>
<proteinExistence type="predicted"/>
<comment type="caution">
    <text evidence="1">The sequence shown here is derived from an EMBL/GenBank/DDBJ whole genome shotgun (WGS) entry which is preliminary data.</text>
</comment>
<dbReference type="InterPro" id="IPR027417">
    <property type="entry name" value="P-loop_NTPase"/>
</dbReference>
<reference evidence="1 2" key="1">
    <citation type="submission" date="2021-10" db="EMBL/GenBank/DDBJ databases">
        <title>Alishewanella koreense sp. nov. isolated from seawater of southwestern coast in South Korea and the proposal for the reclassification of Rheinheimera perlucida and Rheinheimera tuosuensis as Arsukibacterium perlucida and Arsukibacterium tuosuensis.</title>
        <authorList>
            <person name="Kim K.H."/>
            <person name="Ruan W."/>
            <person name="Kim K.R."/>
            <person name="Baek J.H."/>
            <person name="Jeon C.O."/>
        </authorList>
    </citation>
    <scope>NUCLEOTIDE SEQUENCE [LARGE SCALE GENOMIC DNA]</scope>
    <source>
        <strain evidence="1 2">16-MA</strain>
    </source>
</reference>
<protein>
    <submittedName>
        <fullName evidence="1">TniB family NTP-binding protein</fullName>
    </submittedName>
</protein>
<dbReference type="Pfam" id="PF05621">
    <property type="entry name" value="TniB"/>
    <property type="match status" value="1"/>
</dbReference>
<feature type="non-terminal residue" evidence="1">
    <location>
        <position position="1"/>
    </location>
</feature>
<evidence type="ECO:0000313" key="2">
    <source>
        <dbReference type="Proteomes" id="UP000633814"/>
    </source>
</evidence>
<dbReference type="InterPro" id="IPR008868">
    <property type="entry name" value="TniB"/>
</dbReference>
<dbReference type="RefSeq" id="WP_226752466.1">
    <property type="nucleotide sequence ID" value="NZ_JAEINI020000033.1"/>
</dbReference>
<sequence length="220" mass="25204">EKEYRLYHALKNLCVQLIIVDEIHDFLPSTSKGTKSSALAWLKGLMDNTLIPLLLLGTDKALLIRDVYKELASRIRYTTPFVKFSVENDQMSKFLFCELVQSLVEQFGSKANILKSFNFIQTHSNGSCTFSNESLLLRLYVATDGIPRGLRDFFLELNIEIHTVDNFKANLPNLARIYSMLDPSSINEKIDFNPFSVDMKVIHKYLKMNVKNAEGKNEEN</sequence>
<dbReference type="EMBL" id="JAEINI020000033">
    <property type="protein sequence ID" value="MCB5228412.1"/>
    <property type="molecule type" value="Genomic_DNA"/>
</dbReference>